<reference evidence="1" key="2">
    <citation type="submission" date="2012-06" db="EMBL/GenBank/DDBJ databases">
        <authorList>
            <person name="Yu Y."/>
            <person name="Currie J."/>
            <person name="Lomeli R."/>
            <person name="Angelova A."/>
            <person name="Collura K."/>
            <person name="Wissotski M."/>
            <person name="Campos D."/>
            <person name="Kudrna D."/>
            <person name="Golser W."/>
            <person name="Ashely E."/>
            <person name="Descour A."/>
            <person name="Fernandes J."/>
            <person name="Soderlund C."/>
            <person name="Walbot V."/>
        </authorList>
    </citation>
    <scope>NUCLEOTIDE SEQUENCE</scope>
    <source>
        <strain evidence="1">B73</strain>
    </source>
</reference>
<name>C0PA74_MAIZE</name>
<dbReference type="AlphaFoldDB" id="C0PA74"/>
<protein>
    <submittedName>
        <fullName evidence="1">Uncharacterized protein</fullName>
    </submittedName>
</protein>
<dbReference type="EMBL" id="BT065193">
    <property type="protein sequence ID" value="ACN31069.1"/>
    <property type="molecule type" value="mRNA"/>
</dbReference>
<sequence length="103" mass="11963">MKTSFRVQSVLSFHHGYHGGNYVNKTTHTCITEMGVIEKNRNNRKVSEYHTMHIGSPSPHGASAHDRSRTCPAHWEDYTSCSLIWRRSLFKYHQFARTQEEGL</sequence>
<evidence type="ECO:0000313" key="1">
    <source>
        <dbReference type="EMBL" id="ACN31069.1"/>
    </source>
</evidence>
<reference evidence="1" key="1">
    <citation type="journal article" date="2009" name="PLoS Genet.">
        <title>Sequencing, mapping, and analysis of 27,455 maize full-length cDNAs.</title>
        <authorList>
            <person name="Soderlund C."/>
            <person name="Descour A."/>
            <person name="Kudrna D."/>
            <person name="Bomhoff M."/>
            <person name="Boyd L."/>
            <person name="Currie J."/>
            <person name="Angelova A."/>
            <person name="Collura K."/>
            <person name="Wissotski M."/>
            <person name="Ashley E."/>
            <person name="Morrow D."/>
            <person name="Fernandes J."/>
            <person name="Walbot V."/>
            <person name="Yu Y."/>
        </authorList>
    </citation>
    <scope>NUCLEOTIDE SEQUENCE</scope>
    <source>
        <strain evidence="1">B73</strain>
    </source>
</reference>
<organism evidence="1">
    <name type="scientific">Zea mays</name>
    <name type="common">Maize</name>
    <dbReference type="NCBI Taxonomy" id="4577"/>
    <lineage>
        <taxon>Eukaryota</taxon>
        <taxon>Viridiplantae</taxon>
        <taxon>Streptophyta</taxon>
        <taxon>Embryophyta</taxon>
        <taxon>Tracheophyta</taxon>
        <taxon>Spermatophyta</taxon>
        <taxon>Magnoliopsida</taxon>
        <taxon>Liliopsida</taxon>
        <taxon>Poales</taxon>
        <taxon>Poaceae</taxon>
        <taxon>PACMAD clade</taxon>
        <taxon>Panicoideae</taxon>
        <taxon>Andropogonodae</taxon>
        <taxon>Andropogoneae</taxon>
        <taxon>Tripsacinae</taxon>
        <taxon>Zea</taxon>
    </lineage>
</organism>
<accession>C0PA74</accession>
<proteinExistence type="evidence at transcript level"/>